<proteinExistence type="predicted"/>
<protein>
    <submittedName>
        <fullName evidence="1">RING/FYVE/PHD-type zinc finger family protein</fullName>
    </submittedName>
</protein>
<keyword evidence="2" id="KW-1185">Reference proteome</keyword>
<reference evidence="1 2" key="1">
    <citation type="journal article" date="2023" name="Science">
        <title>Complex scaffold remodeling in plant triterpene biosynthesis.</title>
        <authorList>
            <person name="De La Pena R."/>
            <person name="Hodgson H."/>
            <person name="Liu J.C."/>
            <person name="Stephenson M.J."/>
            <person name="Martin A.C."/>
            <person name="Owen C."/>
            <person name="Harkess A."/>
            <person name="Leebens-Mack J."/>
            <person name="Jimenez L.E."/>
            <person name="Osbourn A."/>
            <person name="Sattely E.S."/>
        </authorList>
    </citation>
    <scope>NUCLEOTIDE SEQUENCE [LARGE SCALE GENOMIC DNA]</scope>
    <source>
        <strain evidence="2">cv. JPN11</strain>
        <tissue evidence="1">Leaf</tissue>
    </source>
</reference>
<evidence type="ECO:0000313" key="1">
    <source>
        <dbReference type="EMBL" id="KAJ4703715.1"/>
    </source>
</evidence>
<comment type="caution">
    <text evidence="1">The sequence shown here is derived from an EMBL/GenBank/DDBJ whole genome shotgun (WGS) entry which is preliminary data.</text>
</comment>
<dbReference type="Proteomes" id="UP001164539">
    <property type="component" value="Chromosome 13"/>
</dbReference>
<dbReference type="EMBL" id="CM051406">
    <property type="protein sequence ID" value="KAJ4703715.1"/>
    <property type="molecule type" value="Genomic_DNA"/>
</dbReference>
<evidence type="ECO:0000313" key="2">
    <source>
        <dbReference type="Proteomes" id="UP001164539"/>
    </source>
</evidence>
<sequence length="621" mass="68488">MDDKKLNSKSHVEDIGVLESSHRNPSCSSDDMGFENSRENCSSVAAVGFESQRVIAAGEHNTELPRESDEEDEENGESEASKTAPTEHDSELPRRFDEKDEENGESEASRLKQGKTASREHNTELPRRLDGENEENRESEGSRPKQGKIASREHEAELPRQLNAENNKKRESEASHQKQGKYFFYDSPLYEDTGVWIPVSVPPMLESEDQEWARGFHSNGGYFPEGDMGWGQYLKEDKELTMWDVVVEMLLVARGKVSALSKGDIHGCNFSWMSSHLLEQAWQEMAQTLTEANFGNVSELLEAEPPKWLADSSASACMLCGVRFHPIMCSRHHCRFCGGIFCGECSKGRSLLPAKFRVSDPQRVCDVCCVRLQSVQPYLMNQVSHAAQLPTCDLTDLSTLRSWVNFPWGQSMEYEIYKATNTIRAYSKVGYLRPEKSIPDIILRQAKGLAILSVAKVGVMVTYNIGTGLVIARRDDGSWSPPSAISSFGMGWGAQAGGELTDFIIVLRTNDAVKTFTGNVHLSLGVGLSAAAGIIGRAVEADVRAGDGGCAACYTYSCSKGAFVGCSLEGSVFTTRTQENSRFYGSQSITASDILLGSIPMPPAAAILYRALEDLYQKLER</sequence>
<gene>
    <name evidence="1" type="ORF">OWV82_023578</name>
</gene>
<organism evidence="1 2">
    <name type="scientific">Melia azedarach</name>
    <name type="common">Chinaberry tree</name>
    <dbReference type="NCBI Taxonomy" id="155640"/>
    <lineage>
        <taxon>Eukaryota</taxon>
        <taxon>Viridiplantae</taxon>
        <taxon>Streptophyta</taxon>
        <taxon>Embryophyta</taxon>
        <taxon>Tracheophyta</taxon>
        <taxon>Spermatophyta</taxon>
        <taxon>Magnoliopsida</taxon>
        <taxon>eudicotyledons</taxon>
        <taxon>Gunneridae</taxon>
        <taxon>Pentapetalae</taxon>
        <taxon>rosids</taxon>
        <taxon>malvids</taxon>
        <taxon>Sapindales</taxon>
        <taxon>Meliaceae</taxon>
        <taxon>Melia</taxon>
    </lineage>
</organism>
<name>A0ACC1WX09_MELAZ</name>
<accession>A0ACC1WX09</accession>